<keyword evidence="3" id="KW-1185">Reference proteome</keyword>
<feature type="compositionally biased region" description="Low complexity" evidence="1">
    <location>
        <begin position="43"/>
        <end position="61"/>
    </location>
</feature>
<feature type="region of interest" description="Disordered" evidence="1">
    <location>
        <begin position="42"/>
        <end position="62"/>
    </location>
</feature>
<reference evidence="2" key="2">
    <citation type="submission" date="2023-06" db="EMBL/GenBank/DDBJ databases">
        <authorList>
            <consortium name="Lawrence Berkeley National Laboratory"/>
            <person name="Haridas S."/>
            <person name="Hensen N."/>
            <person name="Bonometti L."/>
            <person name="Westerberg I."/>
            <person name="Brannstrom I.O."/>
            <person name="Guillou S."/>
            <person name="Cros-Aarteil S."/>
            <person name="Calhoun S."/>
            <person name="Kuo A."/>
            <person name="Mondo S."/>
            <person name="Pangilinan J."/>
            <person name="Riley R."/>
            <person name="Labutti K."/>
            <person name="Andreopoulos B."/>
            <person name="Lipzen A."/>
            <person name="Chen C."/>
            <person name="Yanf M."/>
            <person name="Daum C."/>
            <person name="Ng V."/>
            <person name="Clum A."/>
            <person name="Steindorff A."/>
            <person name="Ohm R."/>
            <person name="Martin F."/>
            <person name="Silar P."/>
            <person name="Natvig D."/>
            <person name="Lalanne C."/>
            <person name="Gautier V."/>
            <person name="Ament-Velasquez S.L."/>
            <person name="Kruys A."/>
            <person name="Hutchinson M.I."/>
            <person name="Powell A.J."/>
            <person name="Barry K."/>
            <person name="Miller A.N."/>
            <person name="Grigoriev I.V."/>
            <person name="Debuchy R."/>
            <person name="Gladieux P."/>
            <person name="Thoren M.H."/>
            <person name="Johannesson H."/>
        </authorList>
    </citation>
    <scope>NUCLEOTIDE SEQUENCE</scope>
    <source>
        <strain evidence="2">CBS 168.71</strain>
    </source>
</reference>
<dbReference type="Proteomes" id="UP001278766">
    <property type="component" value="Unassembled WGS sequence"/>
</dbReference>
<sequence length="215" mass="22882">MRIPQPPPPSSLAHKPQLHTRKNHHTYNGTRRLPQSTHVQVITHPTNNTPTSPTGATANPTDIDTPRYIITLHYAHNRACELYRTAYDIELLRRELGVLKHPPMGTNGDGNPGGSSSSSSKTTKGTGGDGNGDTAAAAAGERKRGGEGGCSSSAVCTRSCSCPCPCAEQGCDARDAAGVQSLLGDVLGKMRARDMRGEVPLEWFLKRRIGDCAGR</sequence>
<name>A0AAE0LWN9_9PEZI</name>
<dbReference type="RefSeq" id="XP_062663861.1">
    <property type="nucleotide sequence ID" value="XM_062806258.1"/>
</dbReference>
<dbReference type="EMBL" id="JAUEPN010000001">
    <property type="protein sequence ID" value="KAK3300347.1"/>
    <property type="molecule type" value="Genomic_DNA"/>
</dbReference>
<evidence type="ECO:0000256" key="1">
    <source>
        <dbReference type="SAM" id="MobiDB-lite"/>
    </source>
</evidence>
<feature type="compositionally biased region" description="Low complexity" evidence="1">
    <location>
        <begin position="114"/>
        <end position="124"/>
    </location>
</feature>
<gene>
    <name evidence="2" type="ORF">B0H64DRAFT_437512</name>
</gene>
<feature type="region of interest" description="Disordered" evidence="1">
    <location>
        <begin position="101"/>
        <end position="150"/>
    </location>
</feature>
<dbReference type="AlphaFoldDB" id="A0AAE0LWN9"/>
<evidence type="ECO:0000313" key="2">
    <source>
        <dbReference type="EMBL" id="KAK3300347.1"/>
    </source>
</evidence>
<proteinExistence type="predicted"/>
<protein>
    <submittedName>
        <fullName evidence="2">Uncharacterized protein</fullName>
    </submittedName>
</protein>
<evidence type="ECO:0000313" key="3">
    <source>
        <dbReference type="Proteomes" id="UP001278766"/>
    </source>
</evidence>
<organism evidence="2 3">
    <name type="scientific">Chaetomium fimeti</name>
    <dbReference type="NCBI Taxonomy" id="1854472"/>
    <lineage>
        <taxon>Eukaryota</taxon>
        <taxon>Fungi</taxon>
        <taxon>Dikarya</taxon>
        <taxon>Ascomycota</taxon>
        <taxon>Pezizomycotina</taxon>
        <taxon>Sordariomycetes</taxon>
        <taxon>Sordariomycetidae</taxon>
        <taxon>Sordariales</taxon>
        <taxon>Chaetomiaceae</taxon>
        <taxon>Chaetomium</taxon>
    </lineage>
</organism>
<reference evidence="2" key="1">
    <citation type="journal article" date="2023" name="Mol. Phylogenet. Evol.">
        <title>Genome-scale phylogeny and comparative genomics of the fungal order Sordariales.</title>
        <authorList>
            <person name="Hensen N."/>
            <person name="Bonometti L."/>
            <person name="Westerberg I."/>
            <person name="Brannstrom I.O."/>
            <person name="Guillou S."/>
            <person name="Cros-Aarteil S."/>
            <person name="Calhoun S."/>
            <person name="Haridas S."/>
            <person name="Kuo A."/>
            <person name="Mondo S."/>
            <person name="Pangilinan J."/>
            <person name="Riley R."/>
            <person name="LaButti K."/>
            <person name="Andreopoulos B."/>
            <person name="Lipzen A."/>
            <person name="Chen C."/>
            <person name="Yan M."/>
            <person name="Daum C."/>
            <person name="Ng V."/>
            <person name="Clum A."/>
            <person name="Steindorff A."/>
            <person name="Ohm R.A."/>
            <person name="Martin F."/>
            <person name="Silar P."/>
            <person name="Natvig D.O."/>
            <person name="Lalanne C."/>
            <person name="Gautier V."/>
            <person name="Ament-Velasquez S.L."/>
            <person name="Kruys A."/>
            <person name="Hutchinson M.I."/>
            <person name="Powell A.J."/>
            <person name="Barry K."/>
            <person name="Miller A.N."/>
            <person name="Grigoriev I.V."/>
            <person name="Debuchy R."/>
            <person name="Gladieux P."/>
            <person name="Hiltunen Thoren M."/>
            <person name="Johannesson H."/>
        </authorList>
    </citation>
    <scope>NUCLEOTIDE SEQUENCE</scope>
    <source>
        <strain evidence="2">CBS 168.71</strain>
    </source>
</reference>
<accession>A0AAE0LWN9</accession>
<dbReference type="GeneID" id="87843206"/>
<comment type="caution">
    <text evidence="2">The sequence shown here is derived from an EMBL/GenBank/DDBJ whole genome shotgun (WGS) entry which is preliminary data.</text>
</comment>